<proteinExistence type="predicted"/>
<name>A0ABY8WQC7_9ACTN</name>
<feature type="compositionally biased region" description="Polar residues" evidence="1">
    <location>
        <begin position="171"/>
        <end position="184"/>
    </location>
</feature>
<evidence type="ECO:0000313" key="3">
    <source>
        <dbReference type="EMBL" id="WIN00087.1"/>
    </source>
</evidence>
<protein>
    <recommendedName>
        <fullName evidence="5">CU044_5270 family protein</fullName>
    </recommendedName>
</protein>
<evidence type="ECO:0000313" key="4">
    <source>
        <dbReference type="Proteomes" id="UP001240150"/>
    </source>
</evidence>
<evidence type="ECO:0000256" key="1">
    <source>
        <dbReference type="SAM" id="MobiDB-lite"/>
    </source>
</evidence>
<dbReference type="Proteomes" id="UP001240150">
    <property type="component" value="Chromosome"/>
</dbReference>
<gene>
    <name evidence="3" type="ORF">ACTOB_003768</name>
</gene>
<keyword evidence="2" id="KW-1133">Transmembrane helix</keyword>
<reference evidence="3 4" key="1">
    <citation type="submission" date="2023-06" db="EMBL/GenBank/DDBJ databases">
        <authorList>
            <person name="Yushchuk O."/>
            <person name="Binda E."/>
            <person name="Ruckert-Reed C."/>
            <person name="Fedorenko V."/>
            <person name="Kalinowski J."/>
            <person name="Marinelli F."/>
        </authorList>
    </citation>
    <scope>NUCLEOTIDE SEQUENCE [LARGE SCALE GENOMIC DNA]</scope>
    <source>
        <strain evidence="3 4">NRRL 3884</strain>
    </source>
</reference>
<evidence type="ECO:0000256" key="2">
    <source>
        <dbReference type="SAM" id="Phobius"/>
    </source>
</evidence>
<feature type="region of interest" description="Disordered" evidence="1">
    <location>
        <begin position="171"/>
        <end position="208"/>
    </location>
</feature>
<sequence>MSVPGPDPVRRGYTDLEVVPLHVAALSPPPGEPQDPPATLSLTAAQIVAGVRLRRRRARQALLRTITRQAAVFVTVLVALAGTWAIVDRRPPGAVPSASAPAGGVWLLPLPEPGQWRDARAELTTLSQTVAKLSTPANTGRYTYTRTRVWAREATAGHDAVTVHDEQRWWTPQQAGRQTRTSVPGWSPGEDPGPIRPPDPGQDVSYGDGQMPVVAPRLADNVFQVSSQLAEQQDPADGPQATLRAVREVFRFHDPSPQQRAALLQALADTPAGLKVAGIVDGGIGRRGLAVVADSQQGAVRDIAVFDPRTGRMLAYDTVWLRPPPGVRIPTPALSDSLLFIDATHTSSPG</sequence>
<evidence type="ECO:0008006" key="5">
    <source>
        <dbReference type="Google" id="ProtNLM"/>
    </source>
</evidence>
<keyword evidence="2" id="KW-0472">Membrane</keyword>
<keyword evidence="4" id="KW-1185">Reference proteome</keyword>
<feature type="transmembrane region" description="Helical" evidence="2">
    <location>
        <begin position="66"/>
        <end position="87"/>
    </location>
</feature>
<dbReference type="EMBL" id="CP126980">
    <property type="protein sequence ID" value="WIN00087.1"/>
    <property type="molecule type" value="Genomic_DNA"/>
</dbReference>
<organism evidence="3 4">
    <name type="scientific">Actinoplanes oblitus</name>
    <dbReference type="NCBI Taxonomy" id="3040509"/>
    <lineage>
        <taxon>Bacteria</taxon>
        <taxon>Bacillati</taxon>
        <taxon>Actinomycetota</taxon>
        <taxon>Actinomycetes</taxon>
        <taxon>Micromonosporales</taxon>
        <taxon>Micromonosporaceae</taxon>
        <taxon>Actinoplanes</taxon>
    </lineage>
</organism>
<accession>A0ABY8WQC7</accession>
<keyword evidence="2" id="KW-0812">Transmembrane</keyword>
<dbReference type="RefSeq" id="WP_284921557.1">
    <property type="nucleotide sequence ID" value="NZ_CP126980.1"/>
</dbReference>